<dbReference type="SUPFAM" id="SSF56112">
    <property type="entry name" value="Protein kinase-like (PK-like)"/>
    <property type="match status" value="1"/>
</dbReference>
<proteinExistence type="inferred from homology"/>
<dbReference type="InterPro" id="IPR013761">
    <property type="entry name" value="SAM/pointed_sf"/>
</dbReference>
<evidence type="ECO:0000256" key="3">
    <source>
        <dbReference type="ARBA" id="ARBA00022741"/>
    </source>
</evidence>
<feature type="region of interest" description="Disordered" evidence="6">
    <location>
        <begin position="613"/>
        <end position="666"/>
    </location>
</feature>
<evidence type="ECO:0000313" key="10">
    <source>
        <dbReference type="Proteomes" id="UP001145021"/>
    </source>
</evidence>
<dbReference type="AlphaFoldDB" id="A0A9W7XSN5"/>
<dbReference type="Gene3D" id="1.10.150.50">
    <property type="entry name" value="Transcription Factor, Ets-1"/>
    <property type="match status" value="1"/>
</dbReference>
<dbReference type="Gene3D" id="1.10.510.10">
    <property type="entry name" value="Transferase(Phosphotransferase) domain 1"/>
    <property type="match status" value="1"/>
</dbReference>
<gene>
    <name evidence="9" type="primary">STE11</name>
    <name evidence="9" type="ORF">LPJ64_000364</name>
</gene>
<dbReference type="Gene3D" id="3.10.20.90">
    <property type="entry name" value="Phosphatidylinositol 3-kinase Catalytic Subunit, Chain A, domain 1"/>
    <property type="match status" value="1"/>
</dbReference>
<dbReference type="GO" id="GO:0004709">
    <property type="term" value="F:MAP kinase kinase kinase activity"/>
    <property type="evidence" value="ECO:0007669"/>
    <property type="project" value="UniProtKB-EC"/>
</dbReference>
<dbReference type="EC" id="2.7.11.25" evidence="9"/>
<dbReference type="SUPFAM" id="SSF47769">
    <property type="entry name" value="SAM/Pointed domain"/>
    <property type="match status" value="1"/>
</dbReference>
<comment type="caution">
    <text evidence="9">The sequence shown here is derived from an EMBL/GenBank/DDBJ whole genome shotgun (WGS) entry which is preliminary data.</text>
</comment>
<dbReference type="Pfam" id="PF00069">
    <property type="entry name" value="Pkinase"/>
    <property type="match status" value="1"/>
</dbReference>
<dbReference type="GO" id="GO:0005524">
    <property type="term" value="F:ATP binding"/>
    <property type="evidence" value="ECO:0007669"/>
    <property type="project" value="UniProtKB-KW"/>
</dbReference>
<dbReference type="InterPro" id="IPR008271">
    <property type="entry name" value="Ser/Thr_kinase_AS"/>
</dbReference>
<organism evidence="9 10">
    <name type="scientific">Coemansia asiatica</name>
    <dbReference type="NCBI Taxonomy" id="1052880"/>
    <lineage>
        <taxon>Eukaryota</taxon>
        <taxon>Fungi</taxon>
        <taxon>Fungi incertae sedis</taxon>
        <taxon>Zoopagomycota</taxon>
        <taxon>Kickxellomycotina</taxon>
        <taxon>Kickxellomycetes</taxon>
        <taxon>Kickxellales</taxon>
        <taxon>Kickxellaceae</taxon>
        <taxon>Coemansia</taxon>
    </lineage>
</organism>
<dbReference type="PROSITE" id="PS50105">
    <property type="entry name" value="SAM_DOMAIN"/>
    <property type="match status" value="1"/>
</dbReference>
<evidence type="ECO:0000256" key="4">
    <source>
        <dbReference type="ARBA" id="ARBA00022777"/>
    </source>
</evidence>
<keyword evidence="4" id="KW-0418">Kinase</keyword>
<dbReference type="SMART" id="SM00454">
    <property type="entry name" value="SAM"/>
    <property type="match status" value="1"/>
</dbReference>
<dbReference type="InterPro" id="IPR001660">
    <property type="entry name" value="SAM"/>
</dbReference>
<dbReference type="PANTHER" id="PTHR48016:SF56">
    <property type="entry name" value="MAPKK KINASE"/>
    <property type="match status" value="1"/>
</dbReference>
<feature type="region of interest" description="Disordered" evidence="6">
    <location>
        <begin position="805"/>
        <end position="941"/>
    </location>
</feature>
<evidence type="ECO:0000259" key="8">
    <source>
        <dbReference type="PROSITE" id="PS50105"/>
    </source>
</evidence>
<feature type="compositionally biased region" description="Acidic residues" evidence="6">
    <location>
        <begin position="848"/>
        <end position="864"/>
    </location>
</feature>
<feature type="compositionally biased region" description="Low complexity" evidence="6">
    <location>
        <begin position="819"/>
        <end position="834"/>
    </location>
</feature>
<feature type="region of interest" description="Disordered" evidence="6">
    <location>
        <begin position="123"/>
        <end position="184"/>
    </location>
</feature>
<feature type="domain" description="SAM" evidence="8">
    <location>
        <begin position="40"/>
        <end position="103"/>
    </location>
</feature>
<evidence type="ECO:0000256" key="6">
    <source>
        <dbReference type="SAM" id="MobiDB-lite"/>
    </source>
</evidence>
<evidence type="ECO:0000259" key="7">
    <source>
        <dbReference type="PROSITE" id="PS50011"/>
    </source>
</evidence>
<protein>
    <submittedName>
        <fullName evidence="9">ATP binding</fullName>
        <ecNumber evidence="9">2.7.11.25</ecNumber>
    </submittedName>
</protein>
<feature type="compositionally biased region" description="Basic residues" evidence="6">
    <location>
        <begin position="618"/>
        <end position="627"/>
    </location>
</feature>
<feature type="compositionally biased region" description="Polar residues" evidence="6">
    <location>
        <begin position="571"/>
        <end position="583"/>
    </location>
</feature>
<feature type="compositionally biased region" description="Low complexity" evidence="6">
    <location>
        <begin position="927"/>
        <end position="937"/>
    </location>
</feature>
<feature type="region of interest" description="Disordered" evidence="6">
    <location>
        <begin position="726"/>
        <end position="792"/>
    </location>
</feature>
<feature type="region of interest" description="Disordered" evidence="6">
    <location>
        <begin position="243"/>
        <end position="354"/>
    </location>
</feature>
<feature type="compositionally biased region" description="Low complexity" evidence="6">
    <location>
        <begin position="327"/>
        <end position="347"/>
    </location>
</feature>
<dbReference type="InterPro" id="IPR000719">
    <property type="entry name" value="Prot_kinase_dom"/>
</dbReference>
<name>A0A9W7XSN5_9FUNG</name>
<feature type="compositionally biased region" description="Low complexity" evidence="6">
    <location>
        <begin position="243"/>
        <end position="264"/>
    </location>
</feature>
<dbReference type="SMART" id="SM00220">
    <property type="entry name" value="S_TKc"/>
    <property type="match status" value="1"/>
</dbReference>
<dbReference type="EMBL" id="JANBOH010000007">
    <property type="protein sequence ID" value="KAJ1648311.1"/>
    <property type="molecule type" value="Genomic_DNA"/>
</dbReference>
<feature type="compositionally biased region" description="Low complexity" evidence="6">
    <location>
        <begin position="555"/>
        <end position="570"/>
    </location>
</feature>
<keyword evidence="3" id="KW-0547">Nucleotide-binding</keyword>
<feature type="compositionally biased region" description="Low complexity" evidence="6">
    <location>
        <begin position="769"/>
        <end position="784"/>
    </location>
</feature>
<dbReference type="PROSITE" id="PS00108">
    <property type="entry name" value="PROTEIN_KINASE_ST"/>
    <property type="match status" value="1"/>
</dbReference>
<feature type="compositionally biased region" description="Basic residues" evidence="6">
    <location>
        <begin position="644"/>
        <end position="655"/>
    </location>
</feature>
<feature type="domain" description="Protein kinase" evidence="7">
    <location>
        <begin position="947"/>
        <end position="1211"/>
    </location>
</feature>
<accession>A0A9W7XSN5</accession>
<dbReference type="InterPro" id="IPR011009">
    <property type="entry name" value="Kinase-like_dom_sf"/>
</dbReference>
<reference evidence="9" key="1">
    <citation type="submission" date="2022-07" db="EMBL/GenBank/DDBJ databases">
        <title>Phylogenomic reconstructions and comparative analyses of Kickxellomycotina fungi.</title>
        <authorList>
            <person name="Reynolds N.K."/>
            <person name="Stajich J.E."/>
            <person name="Barry K."/>
            <person name="Grigoriev I.V."/>
            <person name="Crous P."/>
            <person name="Smith M.E."/>
        </authorList>
    </citation>
    <scope>NUCLEOTIDE SEQUENCE</scope>
    <source>
        <strain evidence="9">NBRC 105413</strain>
    </source>
</reference>
<feature type="compositionally biased region" description="Basic and acidic residues" evidence="6">
    <location>
        <begin position="750"/>
        <end position="761"/>
    </location>
</feature>
<dbReference type="Proteomes" id="UP001145021">
    <property type="component" value="Unassembled WGS sequence"/>
</dbReference>
<dbReference type="FunFam" id="3.30.200.20:FF:000387">
    <property type="entry name" value="Serine/threonine-protein kinase STE11"/>
    <property type="match status" value="1"/>
</dbReference>
<dbReference type="Pfam" id="PF00536">
    <property type="entry name" value="SAM_1"/>
    <property type="match status" value="1"/>
</dbReference>
<evidence type="ECO:0000256" key="2">
    <source>
        <dbReference type="ARBA" id="ARBA00022679"/>
    </source>
</evidence>
<feature type="compositionally biased region" description="Low complexity" evidence="6">
    <location>
        <begin position="125"/>
        <end position="134"/>
    </location>
</feature>
<feature type="compositionally biased region" description="Polar residues" evidence="6">
    <location>
        <begin position="726"/>
        <end position="740"/>
    </location>
</feature>
<keyword evidence="2 9" id="KW-0808">Transferase</keyword>
<evidence type="ECO:0000256" key="5">
    <source>
        <dbReference type="ARBA" id="ARBA00022840"/>
    </source>
</evidence>
<keyword evidence="5" id="KW-0067">ATP-binding</keyword>
<sequence length="1219" mass="130231">MKSPAAQLSALAVGLRDESENHSGDEPQAVRYTLQQVLQWTESRVCQWLQEQGFSKYEAAFRDNLITGEALVELDYGLLKELSVRTVGERVRLNLAIKRLRHQCLQVDIESEAPVRTKHSAALESLTSPSTLTPQTGVDISPVPMSALRNGHNAAASAAGSASSSGSGNSNNNSNSNGSGNVNGNANGSGNGVLGIGAASALRPGIKGLPVLPRVSLSSTAIGATGSGDGNAGNTTTNAAAAAAASNGGSGNNGNNSNNNSNSSQMQRANTDMRALTSHEQRGSSRHQQPKSSNSGVSLRKPKTSHEKASKLAQPLTVAPLMPIHALKQSSSKENGSSTSSSKLSLKTGQNMPMLGVEPLSAPLPRIRMISSSFRQNAASTSPPSITSLQALRDAVDTRQSAKSGQNENIDRLGLQFQEFFGTDISVANLADSLSVKTFQVSITGPENQVSQVSITVGSSASTILDKVRREFDLDNDSDGDQYSLFSMSSEGGGARCLSNDELVKLFSNPDVPPPERFFLRKRHQISRPPMSTNRSEHLQRAIERLGNILPVSTQQQSQQQQPLQQQQQQHSPSRAVSASKWETTTDKLTKILGERPPSELVSKNVEKYFPGNEARARHSIMRRRRHESQEALSPESNTGSARASRRGSRSHRRSSSSSSSSSRIMHERLKSLTIGGERSWSQFSSSLEPIEESLASPGIVDSAKTQQSLAEAAAETGAEVAAIASSPTGSHSLPDSPTTDRPAASLPKPDAKNGERDAESTRTMQSKAETATLATTSATTATTSRQSKRMSKIFTDTKIELARSPSCESLQFSDDESTGSLSDLSSSSQLSDSFDSDDGSFYKGLDDSDIDGDEDLADDDSDAQLEAADKDSAAVGPLASTEINSVDMSGKPVAKSSAAEKDGVSAAEPADTTSPSATSNEKRNSVARSTSTASRSVRAHTKKKTWIKGAPIASGSFGSVYFGMNTRTGAIMAVKEVELPKPGTVSMNRNQKMADALRHELDLLKGLDHKNVVKYLGTDMDEFNLYIFLEYVSGGSVSSALASFGMFPESLVSTYTRQILDGLVYLHDQGIIHRDIKGGNVLIDQDGSVKISDFGISKRVDEVVLASKMDRRASLQGSVFWMAPEVVKDTKYTIKGDVWSLGCLVIEMITGTHPFPDLDQMQALYSIGQRGRPKIPSDMSDAGQDFLEQALQVDLEKRPTAKDLIDHAFVNDSDAASP</sequence>
<comment type="similarity">
    <text evidence="1">Belongs to the protein kinase superfamily. STE Ser/Thr protein kinase family. MAP kinase kinase kinase subfamily.</text>
</comment>
<dbReference type="PROSITE" id="PS50011">
    <property type="entry name" value="PROTEIN_KINASE_DOM"/>
    <property type="match status" value="1"/>
</dbReference>
<evidence type="ECO:0000313" key="9">
    <source>
        <dbReference type="EMBL" id="KAJ1648311.1"/>
    </source>
</evidence>
<evidence type="ECO:0000256" key="1">
    <source>
        <dbReference type="ARBA" id="ARBA00006529"/>
    </source>
</evidence>
<dbReference type="PANTHER" id="PTHR48016">
    <property type="entry name" value="MAP KINASE KINASE KINASE SSK2-RELATED-RELATED"/>
    <property type="match status" value="1"/>
</dbReference>
<feature type="region of interest" description="Disordered" evidence="6">
    <location>
        <begin position="553"/>
        <end position="583"/>
    </location>
</feature>
<dbReference type="InterPro" id="IPR050538">
    <property type="entry name" value="MAP_kinase_kinase_kinase"/>
</dbReference>
<keyword evidence="10" id="KW-1185">Reference proteome</keyword>
<feature type="compositionally biased region" description="Low complexity" evidence="6">
    <location>
        <begin position="150"/>
        <end position="184"/>
    </location>
</feature>